<evidence type="ECO:0000256" key="3">
    <source>
        <dbReference type="ARBA" id="ARBA00023002"/>
    </source>
</evidence>
<dbReference type="PANTHER" id="PTHR21708">
    <property type="entry name" value="PROBABLE 2-DEHYDROPANTOATE 2-REDUCTASE"/>
    <property type="match status" value="1"/>
</dbReference>
<accession>A0A0G4H044</accession>
<dbReference type="Proteomes" id="UP000041254">
    <property type="component" value="Unassembled WGS sequence"/>
</dbReference>
<sequence length="359" mass="37966">MRFAVYGSGGVGGYFGACLWRAGHEVLFIARPGNHLNAMKEKGLTITGTKGKITVPAEQLNATDDPASVGKVDVVLVGVKAFQAREIAPHVKGMLKPDTVVVPLCNGIEAQIVLASFLGWDVVTGGLCKIFAYITEPGVITCESLSITPIIEFGPMTKMGHYADLFAVTPTDKGNGTVTNGANCVADGDAGNKLLSGRLQEVADVMNACEGMEAIIPEDIEMAMWRKFLGMGAFGPSMACFRAPLPAAASIPECVKVIKAALNEIVAVAKAYGVQLGESEAETMAERAKTFPKNSTPSTLRDVVDGRPSELEELSGAVIRLGGKVGVPTPTHQILRAILLPQELKARGKIEYTLPQTTR</sequence>
<proteinExistence type="inferred from homology"/>
<dbReference type="InterPro" id="IPR013752">
    <property type="entry name" value="KPA_reductase"/>
</dbReference>
<evidence type="ECO:0000313" key="7">
    <source>
        <dbReference type="Proteomes" id="UP000041254"/>
    </source>
</evidence>
<feature type="domain" description="Ketopantoate reductase C-terminal" evidence="5">
    <location>
        <begin position="219"/>
        <end position="339"/>
    </location>
</feature>
<dbReference type="Gene3D" id="3.40.50.720">
    <property type="entry name" value="NAD(P)-binding Rossmann-like Domain"/>
    <property type="match status" value="1"/>
</dbReference>
<evidence type="ECO:0000313" key="6">
    <source>
        <dbReference type="EMBL" id="CEM36639.1"/>
    </source>
</evidence>
<name>A0A0G4H044_VITBC</name>
<dbReference type="GO" id="GO:0005737">
    <property type="term" value="C:cytoplasm"/>
    <property type="evidence" value="ECO:0007669"/>
    <property type="project" value="TreeGrafter"/>
</dbReference>
<dbReference type="OMA" id="HVYGKKF"/>
<dbReference type="SUPFAM" id="SSF48179">
    <property type="entry name" value="6-phosphogluconate dehydrogenase C-terminal domain-like"/>
    <property type="match status" value="1"/>
</dbReference>
<dbReference type="InterPro" id="IPR003710">
    <property type="entry name" value="ApbA"/>
</dbReference>
<dbReference type="InterPro" id="IPR008927">
    <property type="entry name" value="6-PGluconate_DH-like_C_sf"/>
</dbReference>
<keyword evidence="7" id="KW-1185">Reference proteome</keyword>
<comment type="similarity">
    <text evidence="1">Belongs to the ketopantoate reductase family.</text>
</comment>
<dbReference type="Pfam" id="PF08546">
    <property type="entry name" value="ApbA_C"/>
    <property type="match status" value="1"/>
</dbReference>
<dbReference type="InterPro" id="IPR013328">
    <property type="entry name" value="6PGD_dom2"/>
</dbReference>
<dbReference type="PhylomeDB" id="A0A0G4H044"/>
<evidence type="ECO:0000256" key="1">
    <source>
        <dbReference type="ARBA" id="ARBA00007870"/>
    </source>
</evidence>
<dbReference type="FunFam" id="1.10.1040.10:FF:000017">
    <property type="entry name" value="2-dehydropantoate 2-reductase"/>
    <property type="match status" value="1"/>
</dbReference>
<dbReference type="OrthoDB" id="442759at2759"/>
<dbReference type="GO" id="GO:0015940">
    <property type="term" value="P:pantothenate biosynthetic process"/>
    <property type="evidence" value="ECO:0007669"/>
    <property type="project" value="InterPro"/>
</dbReference>
<keyword evidence="2" id="KW-0521">NADP</keyword>
<dbReference type="InterPro" id="IPR036291">
    <property type="entry name" value="NAD(P)-bd_dom_sf"/>
</dbReference>
<dbReference type="InParanoid" id="A0A0G4H044"/>
<dbReference type="GO" id="GO:0008677">
    <property type="term" value="F:2-dehydropantoate 2-reductase activity"/>
    <property type="evidence" value="ECO:0007669"/>
    <property type="project" value="InterPro"/>
</dbReference>
<keyword evidence="3" id="KW-0560">Oxidoreductase</keyword>
<dbReference type="VEuPathDB" id="CryptoDB:Vbra_19192"/>
<dbReference type="NCBIfam" id="TIGR00745">
    <property type="entry name" value="apbA_panE"/>
    <property type="match status" value="1"/>
</dbReference>
<evidence type="ECO:0000259" key="5">
    <source>
        <dbReference type="Pfam" id="PF08546"/>
    </source>
</evidence>
<dbReference type="EMBL" id="CDMY01000897">
    <property type="protein sequence ID" value="CEM36639.1"/>
    <property type="molecule type" value="Genomic_DNA"/>
</dbReference>
<evidence type="ECO:0000256" key="2">
    <source>
        <dbReference type="ARBA" id="ARBA00022857"/>
    </source>
</evidence>
<dbReference type="AlphaFoldDB" id="A0A0G4H044"/>
<dbReference type="Pfam" id="PF02558">
    <property type="entry name" value="ApbA"/>
    <property type="match status" value="1"/>
</dbReference>
<feature type="domain" description="Ketopantoate reductase N-terminal" evidence="4">
    <location>
        <begin position="4"/>
        <end position="143"/>
    </location>
</feature>
<dbReference type="InterPro" id="IPR013332">
    <property type="entry name" value="KPR_N"/>
</dbReference>
<organism evidence="6 7">
    <name type="scientific">Vitrella brassicaformis (strain CCMP3155)</name>
    <dbReference type="NCBI Taxonomy" id="1169540"/>
    <lineage>
        <taxon>Eukaryota</taxon>
        <taxon>Sar</taxon>
        <taxon>Alveolata</taxon>
        <taxon>Colpodellida</taxon>
        <taxon>Vitrellaceae</taxon>
        <taxon>Vitrella</taxon>
    </lineage>
</organism>
<protein>
    <recommendedName>
        <fullName evidence="8">2-dehydropantoate 2-reductase</fullName>
    </recommendedName>
</protein>
<dbReference type="Gene3D" id="1.10.1040.10">
    <property type="entry name" value="N-(1-d-carboxylethyl)-l-norvaline Dehydrogenase, domain 2"/>
    <property type="match status" value="1"/>
</dbReference>
<evidence type="ECO:0008006" key="8">
    <source>
        <dbReference type="Google" id="ProtNLM"/>
    </source>
</evidence>
<gene>
    <name evidence="6" type="ORF">Vbra_19192</name>
</gene>
<reference evidence="6 7" key="1">
    <citation type="submission" date="2014-11" db="EMBL/GenBank/DDBJ databases">
        <authorList>
            <person name="Zhu J."/>
            <person name="Qi W."/>
            <person name="Song R."/>
        </authorList>
    </citation>
    <scope>NUCLEOTIDE SEQUENCE [LARGE SCALE GENOMIC DNA]</scope>
</reference>
<evidence type="ECO:0000259" key="4">
    <source>
        <dbReference type="Pfam" id="PF02558"/>
    </source>
</evidence>
<dbReference type="InterPro" id="IPR051402">
    <property type="entry name" value="KPR-Related"/>
</dbReference>
<dbReference type="SUPFAM" id="SSF51735">
    <property type="entry name" value="NAD(P)-binding Rossmann-fold domains"/>
    <property type="match status" value="1"/>
</dbReference>
<dbReference type="PANTHER" id="PTHR21708:SF26">
    <property type="entry name" value="2-DEHYDROPANTOATE 2-REDUCTASE"/>
    <property type="match status" value="1"/>
</dbReference>